<dbReference type="Proteomes" id="UP001286456">
    <property type="component" value="Unassembled WGS sequence"/>
</dbReference>
<keyword evidence="3" id="KW-1185">Reference proteome</keyword>
<dbReference type="InterPro" id="IPR011032">
    <property type="entry name" value="GroES-like_sf"/>
</dbReference>
<proteinExistence type="predicted"/>
<name>A0AAE0I2X0_9PEZI</name>
<feature type="domain" description="Alcohol dehydrogenase-like C-terminal" evidence="1">
    <location>
        <begin position="199"/>
        <end position="343"/>
    </location>
</feature>
<gene>
    <name evidence="2" type="ORF">B0T19DRAFT_469132</name>
</gene>
<dbReference type="SUPFAM" id="SSF51735">
    <property type="entry name" value="NAD(P)-binding Rossmann-fold domains"/>
    <property type="match status" value="1"/>
</dbReference>
<comment type="caution">
    <text evidence="2">The sequence shown here is derived from an EMBL/GenBank/DDBJ whole genome shotgun (WGS) entry which is preliminary data.</text>
</comment>
<evidence type="ECO:0000259" key="1">
    <source>
        <dbReference type="Pfam" id="PF00107"/>
    </source>
</evidence>
<accession>A0AAE0I2X0</accession>
<dbReference type="GO" id="GO:0016491">
    <property type="term" value="F:oxidoreductase activity"/>
    <property type="evidence" value="ECO:0007669"/>
    <property type="project" value="TreeGrafter"/>
</dbReference>
<dbReference type="PANTHER" id="PTHR43677:SF4">
    <property type="entry name" value="QUINONE OXIDOREDUCTASE-LIKE PROTEIN 2"/>
    <property type="match status" value="1"/>
</dbReference>
<dbReference type="InterPro" id="IPR013149">
    <property type="entry name" value="ADH-like_C"/>
</dbReference>
<dbReference type="InterPro" id="IPR051397">
    <property type="entry name" value="Zn-ADH-like_protein"/>
</dbReference>
<sequence length="393" mass="41412">MTPEIPPTYRGLQFTSPSTAPSIITLPTPPITASTALIRPLRVGFHSYLRETFTKGNPRGNHFPLPIIPGSGCIGRLVSASTDAPSLQPPANQLVLVDPVLRASDRSVAFIHGEKTGPTAAAAAVAAGEWRNGSFAELVRVPALNVHPLNEELLLGEMGYTLEDLAYINSLGVPFGGLRNVDVRPGDLVLIAPATGYFGFSAVQLALALGASVVAMGRNGEVLKGLEENARLAYPGSRLVTAKLNGGSVEADSKEIADAARRLGSRDGTVDVFIDMSPPPAGGSTHIKAGILALRERGRMGMFGGPSGDVLVPYNMIMLRNLTLRGTFMTSPEQLDELVKLVERGVVKVGERAGVRASGVFELEEWEEAFRVAGDEAGVGKVAMFAPNGRGAK</sequence>
<dbReference type="Gene3D" id="3.40.50.720">
    <property type="entry name" value="NAD(P)-binding Rossmann-like Domain"/>
    <property type="match status" value="1"/>
</dbReference>
<evidence type="ECO:0000313" key="3">
    <source>
        <dbReference type="Proteomes" id="UP001286456"/>
    </source>
</evidence>
<evidence type="ECO:0000313" key="2">
    <source>
        <dbReference type="EMBL" id="KAK3317460.1"/>
    </source>
</evidence>
<reference evidence="2" key="2">
    <citation type="submission" date="2023-06" db="EMBL/GenBank/DDBJ databases">
        <authorList>
            <consortium name="Lawrence Berkeley National Laboratory"/>
            <person name="Haridas S."/>
            <person name="Hensen N."/>
            <person name="Bonometti L."/>
            <person name="Westerberg I."/>
            <person name="Brannstrom I.O."/>
            <person name="Guillou S."/>
            <person name="Cros-Aarteil S."/>
            <person name="Calhoun S."/>
            <person name="Kuo A."/>
            <person name="Mondo S."/>
            <person name="Pangilinan J."/>
            <person name="Riley R."/>
            <person name="Labutti K."/>
            <person name="Andreopoulos B."/>
            <person name="Lipzen A."/>
            <person name="Chen C."/>
            <person name="Yanf M."/>
            <person name="Daum C."/>
            <person name="Ng V."/>
            <person name="Clum A."/>
            <person name="Steindorff A."/>
            <person name="Ohm R."/>
            <person name="Martin F."/>
            <person name="Silar P."/>
            <person name="Natvig D."/>
            <person name="Lalanne C."/>
            <person name="Gautier V."/>
            <person name="Ament-Velasquez S.L."/>
            <person name="Kruys A."/>
            <person name="Hutchinson M.I."/>
            <person name="Powell A.J."/>
            <person name="Barry K."/>
            <person name="Miller A.N."/>
            <person name="Grigoriev I.V."/>
            <person name="Debuchy R."/>
            <person name="Gladieux P."/>
            <person name="Thoren M.H."/>
            <person name="Johannesson H."/>
        </authorList>
    </citation>
    <scope>NUCLEOTIDE SEQUENCE</scope>
    <source>
        <strain evidence="2">SMH4131-1</strain>
    </source>
</reference>
<dbReference type="SUPFAM" id="SSF50129">
    <property type="entry name" value="GroES-like"/>
    <property type="match status" value="1"/>
</dbReference>
<dbReference type="PANTHER" id="PTHR43677">
    <property type="entry name" value="SHORT-CHAIN DEHYDROGENASE/REDUCTASE"/>
    <property type="match status" value="1"/>
</dbReference>
<dbReference type="Pfam" id="PF00107">
    <property type="entry name" value="ADH_zinc_N"/>
    <property type="match status" value="1"/>
</dbReference>
<dbReference type="AlphaFoldDB" id="A0AAE0I2X0"/>
<dbReference type="Gene3D" id="3.90.180.10">
    <property type="entry name" value="Medium-chain alcohol dehydrogenases, catalytic domain"/>
    <property type="match status" value="1"/>
</dbReference>
<dbReference type="EMBL" id="JAUEPO010000007">
    <property type="protein sequence ID" value="KAK3317460.1"/>
    <property type="molecule type" value="Genomic_DNA"/>
</dbReference>
<reference evidence="2" key="1">
    <citation type="journal article" date="2023" name="Mol. Phylogenet. Evol.">
        <title>Genome-scale phylogeny and comparative genomics of the fungal order Sordariales.</title>
        <authorList>
            <person name="Hensen N."/>
            <person name="Bonometti L."/>
            <person name="Westerberg I."/>
            <person name="Brannstrom I.O."/>
            <person name="Guillou S."/>
            <person name="Cros-Aarteil S."/>
            <person name="Calhoun S."/>
            <person name="Haridas S."/>
            <person name="Kuo A."/>
            <person name="Mondo S."/>
            <person name="Pangilinan J."/>
            <person name="Riley R."/>
            <person name="LaButti K."/>
            <person name="Andreopoulos B."/>
            <person name="Lipzen A."/>
            <person name="Chen C."/>
            <person name="Yan M."/>
            <person name="Daum C."/>
            <person name="Ng V."/>
            <person name="Clum A."/>
            <person name="Steindorff A."/>
            <person name="Ohm R.A."/>
            <person name="Martin F."/>
            <person name="Silar P."/>
            <person name="Natvig D.O."/>
            <person name="Lalanne C."/>
            <person name="Gautier V."/>
            <person name="Ament-Velasquez S.L."/>
            <person name="Kruys A."/>
            <person name="Hutchinson M.I."/>
            <person name="Powell A.J."/>
            <person name="Barry K."/>
            <person name="Miller A.N."/>
            <person name="Grigoriev I.V."/>
            <person name="Debuchy R."/>
            <person name="Gladieux P."/>
            <person name="Hiltunen Thoren M."/>
            <person name="Johannesson H."/>
        </authorList>
    </citation>
    <scope>NUCLEOTIDE SEQUENCE</scope>
    <source>
        <strain evidence="2">SMH4131-1</strain>
    </source>
</reference>
<dbReference type="CDD" id="cd05188">
    <property type="entry name" value="MDR"/>
    <property type="match status" value="1"/>
</dbReference>
<dbReference type="GO" id="GO:0005739">
    <property type="term" value="C:mitochondrion"/>
    <property type="evidence" value="ECO:0007669"/>
    <property type="project" value="TreeGrafter"/>
</dbReference>
<organism evidence="2 3">
    <name type="scientific">Cercophora scortea</name>
    <dbReference type="NCBI Taxonomy" id="314031"/>
    <lineage>
        <taxon>Eukaryota</taxon>
        <taxon>Fungi</taxon>
        <taxon>Dikarya</taxon>
        <taxon>Ascomycota</taxon>
        <taxon>Pezizomycotina</taxon>
        <taxon>Sordariomycetes</taxon>
        <taxon>Sordariomycetidae</taxon>
        <taxon>Sordariales</taxon>
        <taxon>Lasiosphaeriaceae</taxon>
        <taxon>Cercophora</taxon>
    </lineage>
</organism>
<protein>
    <recommendedName>
        <fullName evidence="1">Alcohol dehydrogenase-like C-terminal domain-containing protein</fullName>
    </recommendedName>
</protein>
<dbReference type="InterPro" id="IPR036291">
    <property type="entry name" value="NAD(P)-bd_dom_sf"/>
</dbReference>